<dbReference type="Proteomes" id="UP000680206">
    <property type="component" value="Unassembled WGS sequence"/>
</dbReference>
<sequence>MSGVPAGSMSTGEVGHQFARLDTLRDAGFPVPEFFCVPASEFDRALDGLSGALPPRSAVPGAQWCGFAASALAGAVPDGALAARLLAGFDELTRGGAGSGGGTVAVRAFAVPGPDGAAEDSAGDPFAGLSDSFLYVRRDGLLEAVARCWASAFKAEAVRYREFRGLDPAAARVAVGVQRMVPGGRSFVAFTRDPRDGARRHVIAAAHGIGEGVVQEKADVDHFFVDPGTGRVEAEVVTKDRMVGPPADGGEGPRTVRVPDELRVPPVLTGEQAGEVADLVARVEVLFGCPQDIEGTITPDGAVHLVQARPLAAPPERAREARAEHRWPRARVAAALPALAWRAAGHRRATVRFLRWWDALMADVRGPAARPLAEYTPDELITLYRWVWAEASVRWGVTLANGVYGLLLMRAATALPRRWAGAGPEVLPGLLCGGPENRSLAAARAALVLAERAAGAPALKAALLADDLGGRTDEEHLRAVWDDVAAGRHGAFLAASARAYLRRCGDRAVHDLKLDEPTPRQRPWMTAAVLRPLVRQGATAAASRAAEAREAAGARRRLRESCPGPAKRAVLRVLLGMMRWSVPAACPPGEQDAAAADGTLRGLGSCGGTVRGRAKVVLDPRVPPGDCAGRILVARETDPGWLALMIAASGPVVERGTLLSHTAVTGRLLGVPTAVAVGGAVARIPDGAWIELDGRSGTVRILGAPAGAAG</sequence>
<reference evidence="3 4" key="1">
    <citation type="submission" date="2021-03" db="EMBL/GenBank/DDBJ databases">
        <title>Actinomadura violae sp. nov., isolated from lichen in Thailand.</title>
        <authorList>
            <person name="Kanchanasin P."/>
            <person name="Saeng-In P."/>
            <person name="Phongsopitanun W."/>
            <person name="Yuki M."/>
            <person name="Kudo T."/>
            <person name="Ohkuma M."/>
            <person name="Tanasupawat S."/>
        </authorList>
    </citation>
    <scope>NUCLEOTIDE SEQUENCE [LARGE SCALE GENOMIC DNA]</scope>
    <source>
        <strain evidence="3 4">LCR2-06</strain>
    </source>
</reference>
<evidence type="ECO:0000313" key="4">
    <source>
        <dbReference type="Proteomes" id="UP000680206"/>
    </source>
</evidence>
<feature type="domain" description="Pyruvate phosphate dikinase AMP/ATP-binding" evidence="2">
    <location>
        <begin position="117"/>
        <end position="322"/>
    </location>
</feature>
<proteinExistence type="predicted"/>
<dbReference type="Pfam" id="PF01326">
    <property type="entry name" value="PPDK_N"/>
    <property type="match status" value="1"/>
</dbReference>
<dbReference type="Gene3D" id="3.50.30.10">
    <property type="entry name" value="Phosphohistidine domain"/>
    <property type="match status" value="1"/>
</dbReference>
<gene>
    <name evidence="3" type="ORF">J4709_09705</name>
</gene>
<dbReference type="EMBL" id="JAGEPF010000005">
    <property type="protein sequence ID" value="MBO2457843.1"/>
    <property type="molecule type" value="Genomic_DNA"/>
</dbReference>
<dbReference type="InterPro" id="IPR051549">
    <property type="entry name" value="PEP_Utilizing_Enz"/>
</dbReference>
<dbReference type="PANTHER" id="PTHR43615:SF1">
    <property type="entry name" value="PPDK_N DOMAIN-CONTAINING PROTEIN"/>
    <property type="match status" value="1"/>
</dbReference>
<dbReference type="Gene3D" id="3.30.470.20">
    <property type="entry name" value="ATP-grasp fold, B domain"/>
    <property type="match status" value="1"/>
</dbReference>
<evidence type="ECO:0000313" key="3">
    <source>
        <dbReference type="EMBL" id="MBO2457843.1"/>
    </source>
</evidence>
<dbReference type="SUPFAM" id="SSF56059">
    <property type="entry name" value="Glutathione synthetase ATP-binding domain-like"/>
    <property type="match status" value="1"/>
</dbReference>
<evidence type="ECO:0000259" key="1">
    <source>
        <dbReference type="Pfam" id="PF00391"/>
    </source>
</evidence>
<dbReference type="RefSeq" id="WP_208239246.1">
    <property type="nucleotide sequence ID" value="NZ_JAGEPF010000005.1"/>
</dbReference>
<dbReference type="PANTHER" id="PTHR43615">
    <property type="entry name" value="PHOSPHOENOLPYRUVATE SYNTHASE-RELATED"/>
    <property type="match status" value="1"/>
</dbReference>
<feature type="domain" description="PEP-utilising enzyme mobile" evidence="1">
    <location>
        <begin position="629"/>
        <end position="697"/>
    </location>
</feature>
<accession>A0ABS3RM90</accession>
<dbReference type="InterPro" id="IPR013815">
    <property type="entry name" value="ATP_grasp_subdomain_1"/>
</dbReference>
<dbReference type="InterPro" id="IPR002192">
    <property type="entry name" value="PPDK_AMP/ATP-bd"/>
</dbReference>
<evidence type="ECO:0008006" key="5">
    <source>
        <dbReference type="Google" id="ProtNLM"/>
    </source>
</evidence>
<name>A0ABS3RM90_9ACTN</name>
<dbReference type="InterPro" id="IPR036637">
    <property type="entry name" value="Phosphohistidine_dom_sf"/>
</dbReference>
<keyword evidence="4" id="KW-1185">Reference proteome</keyword>
<organism evidence="3 4">
    <name type="scientific">Actinomadura violacea</name>
    <dbReference type="NCBI Taxonomy" id="2819934"/>
    <lineage>
        <taxon>Bacteria</taxon>
        <taxon>Bacillati</taxon>
        <taxon>Actinomycetota</taxon>
        <taxon>Actinomycetes</taxon>
        <taxon>Streptosporangiales</taxon>
        <taxon>Thermomonosporaceae</taxon>
        <taxon>Actinomadura</taxon>
    </lineage>
</organism>
<dbReference type="Gene3D" id="3.30.1490.20">
    <property type="entry name" value="ATP-grasp fold, A domain"/>
    <property type="match status" value="1"/>
</dbReference>
<comment type="caution">
    <text evidence="3">The sequence shown here is derived from an EMBL/GenBank/DDBJ whole genome shotgun (WGS) entry which is preliminary data.</text>
</comment>
<dbReference type="InterPro" id="IPR008279">
    <property type="entry name" value="PEP-util_enz_mobile_dom"/>
</dbReference>
<protein>
    <recommendedName>
        <fullName evidence="5">Phosphoenolpyruvate synthase</fullName>
    </recommendedName>
</protein>
<dbReference type="SUPFAM" id="SSF52009">
    <property type="entry name" value="Phosphohistidine domain"/>
    <property type="match status" value="1"/>
</dbReference>
<dbReference type="Pfam" id="PF00391">
    <property type="entry name" value="PEP-utilizers"/>
    <property type="match status" value="1"/>
</dbReference>
<evidence type="ECO:0000259" key="2">
    <source>
        <dbReference type="Pfam" id="PF01326"/>
    </source>
</evidence>